<dbReference type="Gene3D" id="3.40.50.11350">
    <property type="match status" value="1"/>
</dbReference>
<dbReference type="Proteomes" id="UP000828390">
    <property type="component" value="Unassembled WGS sequence"/>
</dbReference>
<dbReference type="InterPro" id="IPR002516">
    <property type="entry name" value="Glyco_trans_11"/>
</dbReference>
<dbReference type="GO" id="GO:0032580">
    <property type="term" value="C:Golgi cisterna membrane"/>
    <property type="evidence" value="ECO:0007669"/>
    <property type="project" value="UniProtKB-SubCell"/>
</dbReference>
<gene>
    <name evidence="4" type="ORF">DPMN_165657</name>
</gene>
<comment type="subcellular location">
    <subcellularLocation>
        <location evidence="3">Golgi apparatus</location>
        <location evidence="3">Golgi stack membrane</location>
        <topology evidence="3">Single-pass type II membrane protein</topology>
    </subcellularLocation>
</comment>
<dbReference type="GO" id="GO:0005975">
    <property type="term" value="P:carbohydrate metabolic process"/>
    <property type="evidence" value="ECO:0007669"/>
    <property type="project" value="InterPro"/>
</dbReference>
<evidence type="ECO:0000313" key="4">
    <source>
        <dbReference type="EMBL" id="KAH3787533.1"/>
    </source>
</evidence>
<keyword evidence="3" id="KW-0325">Glycoprotein</keyword>
<evidence type="ECO:0000313" key="5">
    <source>
        <dbReference type="Proteomes" id="UP000828390"/>
    </source>
</evidence>
<evidence type="ECO:0000256" key="3">
    <source>
        <dbReference type="RuleBase" id="RU363129"/>
    </source>
</evidence>
<keyword evidence="5" id="KW-1185">Reference proteome</keyword>
<keyword evidence="3" id="KW-0333">Golgi apparatus</keyword>
<comment type="caution">
    <text evidence="4">The sequence shown here is derived from an EMBL/GenBank/DDBJ whole genome shotgun (WGS) entry which is preliminary data.</text>
</comment>
<dbReference type="EC" id="2.4.1.-" evidence="3"/>
<keyword evidence="1 3" id="KW-0328">Glycosyltransferase</keyword>
<sequence length="262" mass="29999">MMFQYASILGIATMGKFSNVVVENGERLKEIFSLSNTKVSFSASNMSSTSIGEKACYIFDKRIGTLNNSLSFRIDGYLVSWRYFEAIRDIVRKEFIFSTQISNKACFRLHDVLKTFNVPNATFVGVHIRRGDFTYDSLKKLGYLTAPREYIIKSMNIFSNLYANCTVFIICSDEIKWTKDALSNVTSIYNIYFMESNSAEVDMAILSKCNHTIITTGTFGWWAAWLAGGTTTVYKKPARENTFLSAQFNYTDYFYPCWLQID</sequence>
<comment type="similarity">
    <text evidence="3">Belongs to the glycosyltransferase 11 family.</text>
</comment>
<protein>
    <recommendedName>
        <fullName evidence="3">L-Fucosyltransferase</fullName>
        <ecNumber evidence="3">2.4.1.-</ecNumber>
    </recommendedName>
</protein>
<dbReference type="CDD" id="cd11301">
    <property type="entry name" value="Fut1_Fut2_like"/>
    <property type="match status" value="1"/>
</dbReference>
<accession>A0A9D4IX73</accession>
<dbReference type="Pfam" id="PF01531">
    <property type="entry name" value="Glyco_transf_11"/>
    <property type="match status" value="1"/>
</dbReference>
<evidence type="ECO:0000256" key="1">
    <source>
        <dbReference type="ARBA" id="ARBA00022676"/>
    </source>
</evidence>
<comment type="pathway">
    <text evidence="3">Protein modification; protein glycosylation.</text>
</comment>
<reference evidence="4" key="1">
    <citation type="journal article" date="2019" name="bioRxiv">
        <title>The Genome of the Zebra Mussel, Dreissena polymorpha: A Resource for Invasive Species Research.</title>
        <authorList>
            <person name="McCartney M.A."/>
            <person name="Auch B."/>
            <person name="Kono T."/>
            <person name="Mallez S."/>
            <person name="Zhang Y."/>
            <person name="Obille A."/>
            <person name="Becker A."/>
            <person name="Abrahante J.E."/>
            <person name="Garbe J."/>
            <person name="Badalamenti J.P."/>
            <person name="Herman A."/>
            <person name="Mangelson H."/>
            <person name="Liachko I."/>
            <person name="Sullivan S."/>
            <person name="Sone E.D."/>
            <person name="Koren S."/>
            <person name="Silverstein K.A.T."/>
            <person name="Beckman K.B."/>
            <person name="Gohl D.M."/>
        </authorList>
    </citation>
    <scope>NUCLEOTIDE SEQUENCE</scope>
    <source>
        <strain evidence="4">Duluth1</strain>
        <tissue evidence="4">Whole animal</tissue>
    </source>
</reference>
<dbReference type="EMBL" id="JAIWYP010000008">
    <property type="protein sequence ID" value="KAH3787533.1"/>
    <property type="molecule type" value="Genomic_DNA"/>
</dbReference>
<dbReference type="PANTHER" id="PTHR11927:SF9">
    <property type="entry name" value="L-FUCOSYLTRANSFERASE"/>
    <property type="match status" value="1"/>
</dbReference>
<keyword evidence="2 3" id="KW-0808">Transferase</keyword>
<keyword evidence="3" id="KW-0735">Signal-anchor</keyword>
<name>A0A9D4IX73_DREPO</name>
<dbReference type="GO" id="GO:0008107">
    <property type="term" value="F:galactoside 2-alpha-L-fucosyltransferase activity"/>
    <property type="evidence" value="ECO:0007669"/>
    <property type="project" value="InterPro"/>
</dbReference>
<dbReference type="PANTHER" id="PTHR11927">
    <property type="entry name" value="GALACTOSIDE 2-L-FUCOSYLTRANSFERASE"/>
    <property type="match status" value="1"/>
</dbReference>
<reference evidence="4" key="2">
    <citation type="submission" date="2020-11" db="EMBL/GenBank/DDBJ databases">
        <authorList>
            <person name="McCartney M.A."/>
            <person name="Auch B."/>
            <person name="Kono T."/>
            <person name="Mallez S."/>
            <person name="Becker A."/>
            <person name="Gohl D.M."/>
            <person name="Silverstein K.A.T."/>
            <person name="Koren S."/>
            <person name="Bechman K.B."/>
            <person name="Herman A."/>
            <person name="Abrahante J.E."/>
            <person name="Garbe J."/>
        </authorList>
    </citation>
    <scope>NUCLEOTIDE SEQUENCE</scope>
    <source>
        <strain evidence="4">Duluth1</strain>
        <tissue evidence="4">Whole animal</tissue>
    </source>
</reference>
<evidence type="ECO:0000256" key="2">
    <source>
        <dbReference type="ARBA" id="ARBA00022679"/>
    </source>
</evidence>
<keyword evidence="3" id="KW-0812">Transmembrane</keyword>
<organism evidence="4 5">
    <name type="scientific">Dreissena polymorpha</name>
    <name type="common">Zebra mussel</name>
    <name type="synonym">Mytilus polymorpha</name>
    <dbReference type="NCBI Taxonomy" id="45954"/>
    <lineage>
        <taxon>Eukaryota</taxon>
        <taxon>Metazoa</taxon>
        <taxon>Spiralia</taxon>
        <taxon>Lophotrochozoa</taxon>
        <taxon>Mollusca</taxon>
        <taxon>Bivalvia</taxon>
        <taxon>Autobranchia</taxon>
        <taxon>Heteroconchia</taxon>
        <taxon>Euheterodonta</taxon>
        <taxon>Imparidentia</taxon>
        <taxon>Neoheterodontei</taxon>
        <taxon>Myida</taxon>
        <taxon>Dreissenoidea</taxon>
        <taxon>Dreissenidae</taxon>
        <taxon>Dreissena</taxon>
    </lineage>
</organism>
<dbReference type="AlphaFoldDB" id="A0A9D4IX73"/>
<proteinExistence type="inferred from homology"/>